<keyword evidence="2" id="KW-1185">Reference proteome</keyword>
<organism evidence="1 2">
    <name type="scientific">Colletotrichum liriopes</name>
    <dbReference type="NCBI Taxonomy" id="708192"/>
    <lineage>
        <taxon>Eukaryota</taxon>
        <taxon>Fungi</taxon>
        <taxon>Dikarya</taxon>
        <taxon>Ascomycota</taxon>
        <taxon>Pezizomycotina</taxon>
        <taxon>Sordariomycetes</taxon>
        <taxon>Hypocreomycetidae</taxon>
        <taxon>Glomerellales</taxon>
        <taxon>Glomerellaceae</taxon>
        <taxon>Colletotrichum</taxon>
        <taxon>Colletotrichum spaethianum species complex</taxon>
    </lineage>
</organism>
<proteinExistence type="predicted"/>
<comment type="caution">
    <text evidence="1">The sequence shown here is derived from an EMBL/GenBank/DDBJ whole genome shotgun (WGS) entry which is preliminary data.</text>
</comment>
<protein>
    <submittedName>
        <fullName evidence="1">Uncharacterized protein</fullName>
    </submittedName>
</protein>
<dbReference type="EMBL" id="BPPX01000011">
    <property type="protein sequence ID" value="GJC83338.1"/>
    <property type="molecule type" value="Genomic_DNA"/>
</dbReference>
<sequence length="87" mass="9704">MTVQMHNIVGMGLYGGGGLKSGRQHGEAILKRTRYPMAEWKRECFEIEVFFSTDYDDVGDGADANADIVWRREMGKDAAADSQGEMK</sequence>
<name>A0AA37LTF3_9PEZI</name>
<gene>
    <name evidence="1" type="ORF">ColLi_06176</name>
</gene>
<dbReference type="AlphaFoldDB" id="A0AA37LTF3"/>
<dbReference type="Proteomes" id="UP001055172">
    <property type="component" value="Unassembled WGS sequence"/>
</dbReference>
<accession>A0AA37LTF3</accession>
<evidence type="ECO:0000313" key="2">
    <source>
        <dbReference type="Proteomes" id="UP001055172"/>
    </source>
</evidence>
<evidence type="ECO:0000313" key="1">
    <source>
        <dbReference type="EMBL" id="GJC83338.1"/>
    </source>
</evidence>
<reference evidence="1 2" key="1">
    <citation type="submission" date="2021-07" db="EMBL/GenBank/DDBJ databases">
        <title>Genome data of Colletotrichum spaethianum.</title>
        <authorList>
            <person name="Utami Y.D."/>
            <person name="Hiruma K."/>
        </authorList>
    </citation>
    <scope>NUCLEOTIDE SEQUENCE [LARGE SCALE GENOMIC DNA]</scope>
    <source>
        <strain evidence="1 2">MAFF 242679</strain>
    </source>
</reference>